<accession>A0ABS4J283</accession>
<dbReference type="Proteomes" id="UP001519287">
    <property type="component" value="Unassembled WGS sequence"/>
</dbReference>
<keyword evidence="3" id="KW-0804">Transcription</keyword>
<dbReference type="InterPro" id="IPR000524">
    <property type="entry name" value="Tscrpt_reg_HTH_GntR"/>
</dbReference>
<evidence type="ECO:0000259" key="4">
    <source>
        <dbReference type="PROSITE" id="PS50949"/>
    </source>
</evidence>
<dbReference type="SMART" id="SM00345">
    <property type="entry name" value="HTH_GNTR"/>
    <property type="match status" value="1"/>
</dbReference>
<evidence type="ECO:0000313" key="5">
    <source>
        <dbReference type="EMBL" id="MBP1993951.1"/>
    </source>
</evidence>
<reference evidence="5 6" key="1">
    <citation type="submission" date="2021-03" db="EMBL/GenBank/DDBJ databases">
        <title>Genomic Encyclopedia of Type Strains, Phase IV (KMG-IV): sequencing the most valuable type-strain genomes for metagenomic binning, comparative biology and taxonomic classification.</title>
        <authorList>
            <person name="Goeker M."/>
        </authorList>
    </citation>
    <scope>NUCLEOTIDE SEQUENCE [LARGE SCALE GENOMIC DNA]</scope>
    <source>
        <strain evidence="5 6">DSM 26048</strain>
    </source>
</reference>
<dbReference type="PANTHER" id="PTHR43537:SF5">
    <property type="entry name" value="UXU OPERON TRANSCRIPTIONAL REGULATOR"/>
    <property type="match status" value="1"/>
</dbReference>
<evidence type="ECO:0000256" key="1">
    <source>
        <dbReference type="ARBA" id="ARBA00023015"/>
    </source>
</evidence>
<proteinExistence type="predicted"/>
<dbReference type="PROSITE" id="PS50949">
    <property type="entry name" value="HTH_GNTR"/>
    <property type="match status" value="1"/>
</dbReference>
<dbReference type="EMBL" id="JAGGLB010000022">
    <property type="protein sequence ID" value="MBP1993951.1"/>
    <property type="molecule type" value="Genomic_DNA"/>
</dbReference>
<dbReference type="CDD" id="cd07377">
    <property type="entry name" value="WHTH_GntR"/>
    <property type="match status" value="1"/>
</dbReference>
<dbReference type="InterPro" id="IPR011711">
    <property type="entry name" value="GntR_C"/>
</dbReference>
<dbReference type="PRINTS" id="PR00035">
    <property type="entry name" value="HTHGNTR"/>
</dbReference>
<sequence length="220" mass="25638">MDMMQRNLLSQMASEQIKKYITDRQLNPGDQLPTERELAEKLQVSRTVVREALNQLETLGMIVKIQGKGVFIAERNLTAFFQQIVSLWGPGAKQDDQLVGFRMMLELAALDYIVINAKEQDYEELRHIVANSQNADISLAEFVQYDYDFHRQLLKLTNNDLFDQLVSVIHDYFRLILHTNEGRKIDRNPTIRDHLELLQLLQDGHLEEAKQLLRKHLIDP</sequence>
<dbReference type="SUPFAM" id="SSF48008">
    <property type="entry name" value="GntR ligand-binding domain-like"/>
    <property type="match status" value="1"/>
</dbReference>
<dbReference type="SUPFAM" id="SSF46785">
    <property type="entry name" value="Winged helix' DNA-binding domain"/>
    <property type="match status" value="1"/>
</dbReference>
<evidence type="ECO:0000313" key="6">
    <source>
        <dbReference type="Proteomes" id="UP001519287"/>
    </source>
</evidence>
<dbReference type="InterPro" id="IPR036390">
    <property type="entry name" value="WH_DNA-bd_sf"/>
</dbReference>
<feature type="domain" description="HTH gntR-type" evidence="4">
    <location>
        <begin position="7"/>
        <end position="75"/>
    </location>
</feature>
<dbReference type="Gene3D" id="1.20.120.530">
    <property type="entry name" value="GntR ligand-binding domain-like"/>
    <property type="match status" value="1"/>
</dbReference>
<dbReference type="InterPro" id="IPR008920">
    <property type="entry name" value="TF_FadR/GntR_C"/>
</dbReference>
<dbReference type="Pfam" id="PF07729">
    <property type="entry name" value="FCD"/>
    <property type="match status" value="1"/>
</dbReference>
<protein>
    <submittedName>
        <fullName evidence="5">GntR family transcriptional repressor for pyruvate dehydrogenase complex</fullName>
    </submittedName>
</protein>
<dbReference type="Gene3D" id="1.10.10.10">
    <property type="entry name" value="Winged helix-like DNA-binding domain superfamily/Winged helix DNA-binding domain"/>
    <property type="match status" value="1"/>
</dbReference>
<dbReference type="Pfam" id="PF00392">
    <property type="entry name" value="GntR"/>
    <property type="match status" value="1"/>
</dbReference>
<comment type="caution">
    <text evidence="5">The sequence shown here is derived from an EMBL/GenBank/DDBJ whole genome shotgun (WGS) entry which is preliminary data.</text>
</comment>
<evidence type="ECO:0000256" key="3">
    <source>
        <dbReference type="ARBA" id="ARBA00023163"/>
    </source>
</evidence>
<dbReference type="PANTHER" id="PTHR43537">
    <property type="entry name" value="TRANSCRIPTIONAL REGULATOR, GNTR FAMILY"/>
    <property type="match status" value="1"/>
</dbReference>
<dbReference type="SMART" id="SM00895">
    <property type="entry name" value="FCD"/>
    <property type="match status" value="1"/>
</dbReference>
<keyword evidence="1" id="KW-0805">Transcription regulation</keyword>
<name>A0ABS4J283_9BACL</name>
<keyword evidence="5" id="KW-0670">Pyruvate</keyword>
<evidence type="ECO:0000256" key="2">
    <source>
        <dbReference type="ARBA" id="ARBA00023125"/>
    </source>
</evidence>
<dbReference type="RefSeq" id="WP_209975820.1">
    <property type="nucleotide sequence ID" value="NZ_JAGGLB010000022.1"/>
</dbReference>
<keyword evidence="6" id="KW-1185">Reference proteome</keyword>
<gene>
    <name evidence="5" type="ORF">J2Z66_005577</name>
</gene>
<dbReference type="InterPro" id="IPR036388">
    <property type="entry name" value="WH-like_DNA-bd_sf"/>
</dbReference>
<organism evidence="5 6">
    <name type="scientific">Paenibacillus eucommiae</name>
    <dbReference type="NCBI Taxonomy" id="1355755"/>
    <lineage>
        <taxon>Bacteria</taxon>
        <taxon>Bacillati</taxon>
        <taxon>Bacillota</taxon>
        <taxon>Bacilli</taxon>
        <taxon>Bacillales</taxon>
        <taxon>Paenibacillaceae</taxon>
        <taxon>Paenibacillus</taxon>
    </lineage>
</organism>
<keyword evidence="2" id="KW-0238">DNA-binding</keyword>